<accession>A0A2V4ACE0</accession>
<keyword evidence="6" id="KW-0106">Calcium</keyword>
<dbReference type="GO" id="GO:0004065">
    <property type="term" value="F:arylsulfatase activity"/>
    <property type="evidence" value="ECO:0007669"/>
    <property type="project" value="TreeGrafter"/>
</dbReference>
<dbReference type="OrthoDB" id="9765065at2"/>
<evidence type="ECO:0000313" key="9">
    <source>
        <dbReference type="EMBL" id="PXY01684.1"/>
    </source>
</evidence>
<dbReference type="Gene3D" id="3.40.720.10">
    <property type="entry name" value="Alkaline Phosphatase, subunit A"/>
    <property type="match status" value="1"/>
</dbReference>
<comment type="cofactor">
    <cofactor evidence="1">
        <name>Ca(2+)</name>
        <dbReference type="ChEBI" id="CHEBI:29108"/>
    </cofactor>
</comment>
<dbReference type="SUPFAM" id="SSF53649">
    <property type="entry name" value="Alkaline phosphatase-like"/>
    <property type="match status" value="1"/>
</dbReference>
<protein>
    <submittedName>
        <fullName evidence="9">Sulfatase</fullName>
    </submittedName>
</protein>
<keyword evidence="3" id="KW-0479">Metal-binding</keyword>
<feature type="signal peptide" evidence="7">
    <location>
        <begin position="1"/>
        <end position="18"/>
    </location>
</feature>
<reference evidence="9 10" key="1">
    <citation type="submission" date="2018-05" db="EMBL/GenBank/DDBJ databases">
        <title>Marinifilum breve JC075T sp. nov., a marine bacterium isolated from Yongle Blue Hole in the South China Sea.</title>
        <authorList>
            <person name="Fu T."/>
        </authorList>
    </citation>
    <scope>NUCLEOTIDE SEQUENCE [LARGE SCALE GENOMIC DNA]</scope>
    <source>
        <strain evidence="9 10">JC075</strain>
    </source>
</reference>
<evidence type="ECO:0000256" key="7">
    <source>
        <dbReference type="SAM" id="SignalP"/>
    </source>
</evidence>
<evidence type="ECO:0000256" key="5">
    <source>
        <dbReference type="ARBA" id="ARBA00022801"/>
    </source>
</evidence>
<dbReference type="InterPro" id="IPR000917">
    <property type="entry name" value="Sulfatase_N"/>
</dbReference>
<dbReference type="EMBL" id="QFLI01000003">
    <property type="protein sequence ID" value="PXY01684.1"/>
    <property type="molecule type" value="Genomic_DNA"/>
</dbReference>
<keyword evidence="4 7" id="KW-0732">Signal</keyword>
<feature type="chain" id="PRO_5015978400" evidence="7">
    <location>
        <begin position="19"/>
        <end position="503"/>
    </location>
</feature>
<sequence length="503" mass="55862">MNKLATKISSYISLIACAGTLLFSGCTISEQQTQPNIILFLVDDMGWTDTSVPFGKTATPNNKYQKTPNMELMAQQGIKFTNAYAASPVCSPTRCSILTGKNPARSQITNWIPGQGNDVPESEQKLFIPDWNINGLTASDITFPKILREHGYTTAHIGKAHFGKAGTSGADPKQLGFDYNIAGHHAGHPASYYYPYGKEGSKYKVPDLNEFEKDSLYLTDALTVKATQLIEKLSNEKKPFYLNFAHYAVHTPIQEHRELVQQFIQEGKTEAEAKYASIVASMDNSLGAVMNKLNELKIADNTIIIFMSDNGGLVTHAGHPTTNAPLSDGKGTCREGGIRVPMMVKWAGKVKPGTQCDEPVCSDDFFPTILQMAGISPEEFLETIDGKDLTPLLTGKGSFDRPEGICFHYPHYWAWKGLRETYPSIKPFSSIRMGKWKLCYGYEDEKAELFDLENDIAEKNNLIDEHPEIAKKLCTQLQSYLQKVDAQTPVDRHSGEHLAYPKL</sequence>
<dbReference type="GO" id="GO:0046872">
    <property type="term" value="F:metal ion binding"/>
    <property type="evidence" value="ECO:0007669"/>
    <property type="project" value="UniProtKB-KW"/>
</dbReference>
<dbReference type="PROSITE" id="PS00523">
    <property type="entry name" value="SULFATASE_1"/>
    <property type="match status" value="1"/>
</dbReference>
<dbReference type="CDD" id="cd16144">
    <property type="entry name" value="ARS_like"/>
    <property type="match status" value="1"/>
</dbReference>
<dbReference type="InterPro" id="IPR017850">
    <property type="entry name" value="Alkaline_phosphatase_core_sf"/>
</dbReference>
<dbReference type="PANTHER" id="PTHR42693:SF42">
    <property type="entry name" value="ARYLSULFATASE G"/>
    <property type="match status" value="1"/>
</dbReference>
<keyword evidence="5" id="KW-0378">Hydrolase</keyword>
<evidence type="ECO:0000256" key="2">
    <source>
        <dbReference type="ARBA" id="ARBA00008779"/>
    </source>
</evidence>
<dbReference type="InterPro" id="IPR050738">
    <property type="entry name" value="Sulfatase"/>
</dbReference>
<evidence type="ECO:0000256" key="6">
    <source>
        <dbReference type="ARBA" id="ARBA00022837"/>
    </source>
</evidence>
<organism evidence="9 10">
    <name type="scientific">Marinifilum breve</name>
    <dbReference type="NCBI Taxonomy" id="2184082"/>
    <lineage>
        <taxon>Bacteria</taxon>
        <taxon>Pseudomonadati</taxon>
        <taxon>Bacteroidota</taxon>
        <taxon>Bacteroidia</taxon>
        <taxon>Marinilabiliales</taxon>
        <taxon>Marinifilaceae</taxon>
    </lineage>
</organism>
<dbReference type="InterPro" id="IPR024607">
    <property type="entry name" value="Sulfatase_CS"/>
</dbReference>
<dbReference type="RefSeq" id="WP_110360493.1">
    <property type="nucleotide sequence ID" value="NZ_QFLI01000003.1"/>
</dbReference>
<dbReference type="Gene3D" id="3.30.1120.10">
    <property type="match status" value="1"/>
</dbReference>
<comment type="caution">
    <text evidence="9">The sequence shown here is derived from an EMBL/GenBank/DDBJ whole genome shotgun (WGS) entry which is preliminary data.</text>
</comment>
<proteinExistence type="inferred from homology"/>
<dbReference type="PROSITE" id="PS51257">
    <property type="entry name" value="PROKAR_LIPOPROTEIN"/>
    <property type="match status" value="1"/>
</dbReference>
<evidence type="ECO:0000313" key="10">
    <source>
        <dbReference type="Proteomes" id="UP000248079"/>
    </source>
</evidence>
<gene>
    <name evidence="9" type="ORF">DF185_09455</name>
</gene>
<feature type="domain" description="Sulfatase N-terminal" evidence="8">
    <location>
        <begin position="35"/>
        <end position="375"/>
    </location>
</feature>
<dbReference type="Proteomes" id="UP000248079">
    <property type="component" value="Unassembled WGS sequence"/>
</dbReference>
<name>A0A2V4ACE0_9BACT</name>
<comment type="similarity">
    <text evidence="2">Belongs to the sulfatase family.</text>
</comment>
<evidence type="ECO:0000256" key="3">
    <source>
        <dbReference type="ARBA" id="ARBA00022723"/>
    </source>
</evidence>
<dbReference type="PANTHER" id="PTHR42693">
    <property type="entry name" value="ARYLSULFATASE FAMILY MEMBER"/>
    <property type="match status" value="1"/>
</dbReference>
<dbReference type="AlphaFoldDB" id="A0A2V4ACE0"/>
<evidence type="ECO:0000256" key="1">
    <source>
        <dbReference type="ARBA" id="ARBA00001913"/>
    </source>
</evidence>
<dbReference type="Pfam" id="PF00884">
    <property type="entry name" value="Sulfatase"/>
    <property type="match status" value="1"/>
</dbReference>
<evidence type="ECO:0000259" key="8">
    <source>
        <dbReference type="Pfam" id="PF00884"/>
    </source>
</evidence>
<keyword evidence="10" id="KW-1185">Reference proteome</keyword>
<evidence type="ECO:0000256" key="4">
    <source>
        <dbReference type="ARBA" id="ARBA00022729"/>
    </source>
</evidence>